<feature type="compositionally biased region" description="Low complexity" evidence="1">
    <location>
        <begin position="83"/>
        <end position="93"/>
    </location>
</feature>
<reference evidence="2" key="1">
    <citation type="submission" date="2018-11" db="EMBL/GenBank/DDBJ databases">
        <authorList>
            <consortium name="Pathogen Informatics"/>
        </authorList>
    </citation>
    <scope>NUCLEOTIDE SEQUENCE</scope>
</reference>
<organism evidence="2 3">
    <name type="scientific">Protopolystoma xenopodis</name>
    <dbReference type="NCBI Taxonomy" id="117903"/>
    <lineage>
        <taxon>Eukaryota</taxon>
        <taxon>Metazoa</taxon>
        <taxon>Spiralia</taxon>
        <taxon>Lophotrochozoa</taxon>
        <taxon>Platyhelminthes</taxon>
        <taxon>Monogenea</taxon>
        <taxon>Polyopisthocotylea</taxon>
        <taxon>Polystomatidea</taxon>
        <taxon>Polystomatidae</taxon>
        <taxon>Protopolystoma</taxon>
    </lineage>
</organism>
<keyword evidence="3" id="KW-1185">Reference proteome</keyword>
<dbReference type="Proteomes" id="UP000784294">
    <property type="component" value="Unassembled WGS sequence"/>
</dbReference>
<proteinExistence type="predicted"/>
<feature type="compositionally biased region" description="Low complexity" evidence="1">
    <location>
        <begin position="21"/>
        <end position="38"/>
    </location>
</feature>
<dbReference type="AlphaFoldDB" id="A0A3S5CPG3"/>
<protein>
    <submittedName>
        <fullName evidence="2">Uncharacterized protein</fullName>
    </submittedName>
</protein>
<dbReference type="EMBL" id="CAAALY010255212">
    <property type="protein sequence ID" value="VEL37517.1"/>
    <property type="molecule type" value="Genomic_DNA"/>
</dbReference>
<evidence type="ECO:0000313" key="3">
    <source>
        <dbReference type="Proteomes" id="UP000784294"/>
    </source>
</evidence>
<accession>A0A3S5CPG3</accession>
<feature type="region of interest" description="Disordered" evidence="1">
    <location>
        <begin position="83"/>
        <end position="103"/>
    </location>
</feature>
<sequence>MPSRTSVGGLNKPGEHHHHNYNQPHPQQHHLTNTIPNTTPTIINIFPQSLSLSSLAPFQNHSQSSYQHQHPYPIIIIIISSSSSSNSNDSIINLSHRKSDLET</sequence>
<evidence type="ECO:0000313" key="2">
    <source>
        <dbReference type="EMBL" id="VEL37517.1"/>
    </source>
</evidence>
<comment type="caution">
    <text evidence="2">The sequence shown here is derived from an EMBL/GenBank/DDBJ whole genome shotgun (WGS) entry which is preliminary data.</text>
</comment>
<feature type="region of interest" description="Disordered" evidence="1">
    <location>
        <begin position="1"/>
        <end position="38"/>
    </location>
</feature>
<gene>
    <name evidence="2" type="ORF">PXEA_LOCUS30957</name>
</gene>
<evidence type="ECO:0000256" key="1">
    <source>
        <dbReference type="SAM" id="MobiDB-lite"/>
    </source>
</evidence>
<name>A0A3S5CPG3_9PLAT</name>